<feature type="non-terminal residue" evidence="1">
    <location>
        <position position="254"/>
    </location>
</feature>
<accession>A0A9N9EN52</accession>
<organism evidence="1 2">
    <name type="scientific">Ambispora gerdemannii</name>
    <dbReference type="NCBI Taxonomy" id="144530"/>
    <lineage>
        <taxon>Eukaryota</taxon>
        <taxon>Fungi</taxon>
        <taxon>Fungi incertae sedis</taxon>
        <taxon>Mucoromycota</taxon>
        <taxon>Glomeromycotina</taxon>
        <taxon>Glomeromycetes</taxon>
        <taxon>Archaeosporales</taxon>
        <taxon>Ambisporaceae</taxon>
        <taxon>Ambispora</taxon>
    </lineage>
</organism>
<dbReference type="EMBL" id="CAJVPL010010981">
    <property type="protein sequence ID" value="CAG8682623.1"/>
    <property type="molecule type" value="Genomic_DNA"/>
</dbReference>
<protein>
    <submittedName>
        <fullName evidence="1">1596_t:CDS:1</fullName>
    </submittedName>
</protein>
<proteinExistence type="predicted"/>
<dbReference type="Proteomes" id="UP000789831">
    <property type="component" value="Unassembled WGS sequence"/>
</dbReference>
<sequence length="254" mass="29674">KHFKKRLDDILPENQRNDKRAYDLASEKIYDKMLQYLSEDKIKRVKTYSANKLSKLTDVQIDTIKKHFIAIPHDLKSHTHITEVSTPIVSHLKEASLETVSANNISRETKIPSTPQHANLIDLPSFQTEKIRSRLYRAYTEETGLDPWIKSEASESSQSENADNHIIQDSSLETQVMAPNKNHLYQYAIKHGINPKEFSIITEAEKNRWTMGCFRGNLERDIRLYHGAIERKEDPRKYRRFLTDRDRLIGEELL</sequence>
<keyword evidence="2" id="KW-1185">Reference proteome</keyword>
<evidence type="ECO:0000313" key="1">
    <source>
        <dbReference type="EMBL" id="CAG8682623.1"/>
    </source>
</evidence>
<dbReference type="OrthoDB" id="2354161at2759"/>
<evidence type="ECO:0000313" key="2">
    <source>
        <dbReference type="Proteomes" id="UP000789831"/>
    </source>
</evidence>
<dbReference type="AlphaFoldDB" id="A0A9N9EN52"/>
<comment type="caution">
    <text evidence="1">The sequence shown here is derived from an EMBL/GenBank/DDBJ whole genome shotgun (WGS) entry which is preliminary data.</text>
</comment>
<feature type="non-terminal residue" evidence="1">
    <location>
        <position position="1"/>
    </location>
</feature>
<reference evidence="1" key="1">
    <citation type="submission" date="2021-06" db="EMBL/GenBank/DDBJ databases">
        <authorList>
            <person name="Kallberg Y."/>
            <person name="Tangrot J."/>
            <person name="Rosling A."/>
        </authorList>
    </citation>
    <scope>NUCLEOTIDE SEQUENCE</scope>
    <source>
        <strain evidence="1">MT106</strain>
    </source>
</reference>
<gene>
    <name evidence="1" type="ORF">AGERDE_LOCUS12738</name>
</gene>
<name>A0A9N9EN52_9GLOM</name>